<dbReference type="InterPro" id="IPR049251">
    <property type="entry name" value="DUF6884"/>
</dbReference>
<dbReference type="Proteomes" id="UP000245634">
    <property type="component" value="Unassembled WGS sequence"/>
</dbReference>
<keyword evidence="3" id="KW-1185">Reference proteome</keyword>
<comment type="caution">
    <text evidence="2">The sequence shown here is derived from an EMBL/GenBank/DDBJ whole genome shotgun (WGS) entry which is preliminary data.</text>
</comment>
<evidence type="ECO:0000313" key="3">
    <source>
        <dbReference type="Proteomes" id="UP000245634"/>
    </source>
</evidence>
<evidence type="ECO:0000259" key="1">
    <source>
        <dbReference type="Pfam" id="PF21818"/>
    </source>
</evidence>
<feature type="domain" description="DUF6884" evidence="1">
    <location>
        <begin position="26"/>
        <end position="146"/>
    </location>
</feature>
<sequence>MVSKRRLCITPCGAKKIWDKQPDAGVTQAQDVYIGAFANACQAYANVFFEQWVILSAKHGVLFPTDLLAENYDVAFNSDPALVIPVEQLREQWLALGLRDVEEVVVLGGKKYVQAVERLFAGWSLHPHIVTPLRGLKGIGYMLQALQGAVQQRVEIDPE</sequence>
<dbReference type="Pfam" id="PF21818">
    <property type="entry name" value="DUF6884"/>
    <property type="match status" value="1"/>
</dbReference>
<dbReference type="AlphaFoldDB" id="A0A316D5I2"/>
<organism evidence="2 3">
    <name type="scientific">Tumebacillus permanentifrigoris</name>
    <dbReference type="NCBI Taxonomy" id="378543"/>
    <lineage>
        <taxon>Bacteria</taxon>
        <taxon>Bacillati</taxon>
        <taxon>Bacillota</taxon>
        <taxon>Bacilli</taxon>
        <taxon>Bacillales</taxon>
        <taxon>Alicyclobacillaceae</taxon>
        <taxon>Tumebacillus</taxon>
    </lineage>
</organism>
<evidence type="ECO:0000313" key="2">
    <source>
        <dbReference type="EMBL" id="PWK09027.1"/>
    </source>
</evidence>
<name>A0A316D5I2_9BACL</name>
<dbReference type="OrthoDB" id="2364857at2"/>
<accession>A0A316D5I2</accession>
<protein>
    <recommendedName>
        <fullName evidence="1">DUF6884 domain-containing protein</fullName>
    </recommendedName>
</protein>
<proteinExistence type="predicted"/>
<reference evidence="2 3" key="1">
    <citation type="submission" date="2018-05" db="EMBL/GenBank/DDBJ databases">
        <title>Genomic Encyclopedia of Type Strains, Phase IV (KMG-IV): sequencing the most valuable type-strain genomes for metagenomic binning, comparative biology and taxonomic classification.</title>
        <authorList>
            <person name="Goeker M."/>
        </authorList>
    </citation>
    <scope>NUCLEOTIDE SEQUENCE [LARGE SCALE GENOMIC DNA]</scope>
    <source>
        <strain evidence="2 3">DSM 18773</strain>
    </source>
</reference>
<dbReference type="EMBL" id="QGGL01000014">
    <property type="protein sequence ID" value="PWK09027.1"/>
    <property type="molecule type" value="Genomic_DNA"/>
</dbReference>
<gene>
    <name evidence="2" type="ORF">C7459_11494</name>
</gene>